<dbReference type="SUPFAM" id="SSF55874">
    <property type="entry name" value="ATPase domain of HSP90 chaperone/DNA topoisomerase II/histidine kinase"/>
    <property type="match status" value="1"/>
</dbReference>
<evidence type="ECO:0000256" key="3">
    <source>
        <dbReference type="ARBA" id="ARBA00022741"/>
    </source>
</evidence>
<evidence type="ECO:0000259" key="7">
    <source>
        <dbReference type="SMART" id="SM00387"/>
    </source>
</evidence>
<reference evidence="8 9" key="1">
    <citation type="submission" date="2018-08" db="EMBL/GenBank/DDBJ databases">
        <title>A genome reference for cultivated species of the human gut microbiota.</title>
        <authorList>
            <person name="Zou Y."/>
            <person name="Xue W."/>
            <person name="Luo G."/>
        </authorList>
    </citation>
    <scope>NUCLEOTIDE SEQUENCE [LARGE SCALE GENOMIC DNA]</scope>
    <source>
        <strain evidence="8 9">AF24-29</strain>
    </source>
</reference>
<comment type="caution">
    <text evidence="8">The sequence shown here is derived from an EMBL/GenBank/DDBJ whole genome shotgun (WGS) entry which is preliminary data.</text>
</comment>
<dbReference type="RefSeq" id="WP_117896068.1">
    <property type="nucleotide sequence ID" value="NZ_CABJCV010000028.1"/>
</dbReference>
<gene>
    <name evidence="8" type="ORF">DWY25_16010</name>
</gene>
<keyword evidence="4" id="KW-0418">Kinase</keyword>
<dbReference type="GO" id="GO:0004674">
    <property type="term" value="F:protein serine/threonine kinase activity"/>
    <property type="evidence" value="ECO:0007669"/>
    <property type="project" value="UniProtKB-KW"/>
</dbReference>
<dbReference type="GO" id="GO:0042174">
    <property type="term" value="P:negative regulation of sporulation resulting in formation of a cellular spore"/>
    <property type="evidence" value="ECO:0007669"/>
    <property type="project" value="InterPro"/>
</dbReference>
<dbReference type="InterPro" id="IPR036890">
    <property type="entry name" value="HATPase_C_sf"/>
</dbReference>
<evidence type="ECO:0000256" key="2">
    <source>
        <dbReference type="ARBA" id="ARBA00022679"/>
    </source>
</evidence>
<dbReference type="AlphaFoldDB" id="A0A412FJ71"/>
<name>A0A412FJ71_9FIRM</name>
<dbReference type="Pfam" id="PF13581">
    <property type="entry name" value="HATPase_c_2"/>
    <property type="match status" value="1"/>
</dbReference>
<evidence type="ECO:0000256" key="1">
    <source>
        <dbReference type="ARBA" id="ARBA00022527"/>
    </source>
</evidence>
<dbReference type="EC" id="2.7.11.1" evidence="8"/>
<evidence type="ECO:0000256" key="6">
    <source>
        <dbReference type="ARBA" id="ARBA00022969"/>
    </source>
</evidence>
<dbReference type="NCBIfam" id="TIGR01925">
    <property type="entry name" value="spIIAB"/>
    <property type="match status" value="1"/>
</dbReference>
<dbReference type="GeneID" id="83016902"/>
<dbReference type="Proteomes" id="UP000284178">
    <property type="component" value="Unassembled WGS sequence"/>
</dbReference>
<keyword evidence="3" id="KW-0547">Nucleotide-binding</keyword>
<dbReference type="GO" id="GO:0016989">
    <property type="term" value="F:sigma factor antagonist activity"/>
    <property type="evidence" value="ECO:0007669"/>
    <property type="project" value="InterPro"/>
</dbReference>
<feature type="domain" description="Histidine kinase/HSP90-like ATPase" evidence="7">
    <location>
        <begin position="34"/>
        <end position="140"/>
    </location>
</feature>
<sequence length="142" mass="15990">MNRMTLSFDAKLENEAFARTSAVAFLMPLNPTVDEIMEIKTILAEAVVNCMIHGYQGREEGQVRVSVSYDETHRVMIEVQDSGVGIEDITLARQPLYTTRADLERSGMGMTIMESFSDEFEICSHPGEGTTVRLVKQLQFHE</sequence>
<dbReference type="PANTHER" id="PTHR35526:SF3">
    <property type="entry name" value="ANTI-SIGMA-F FACTOR RSBW"/>
    <property type="match status" value="1"/>
</dbReference>
<dbReference type="InterPro" id="IPR003594">
    <property type="entry name" value="HATPase_dom"/>
</dbReference>
<dbReference type="EMBL" id="QRUP01000028">
    <property type="protein sequence ID" value="RGR68211.1"/>
    <property type="molecule type" value="Genomic_DNA"/>
</dbReference>
<organism evidence="8 9">
    <name type="scientific">Holdemania filiformis</name>
    <dbReference type="NCBI Taxonomy" id="61171"/>
    <lineage>
        <taxon>Bacteria</taxon>
        <taxon>Bacillati</taxon>
        <taxon>Bacillota</taxon>
        <taxon>Erysipelotrichia</taxon>
        <taxon>Erysipelotrichales</taxon>
        <taxon>Erysipelotrichaceae</taxon>
        <taxon>Holdemania</taxon>
    </lineage>
</organism>
<keyword evidence="1" id="KW-0723">Serine/threonine-protein kinase</keyword>
<keyword evidence="2 8" id="KW-0808">Transferase</keyword>
<dbReference type="PANTHER" id="PTHR35526">
    <property type="entry name" value="ANTI-SIGMA-F FACTOR RSBW-RELATED"/>
    <property type="match status" value="1"/>
</dbReference>
<keyword evidence="9" id="KW-1185">Reference proteome</keyword>
<keyword evidence="6" id="KW-0749">Sporulation</keyword>
<evidence type="ECO:0000256" key="5">
    <source>
        <dbReference type="ARBA" id="ARBA00022840"/>
    </source>
</evidence>
<evidence type="ECO:0000313" key="9">
    <source>
        <dbReference type="Proteomes" id="UP000284178"/>
    </source>
</evidence>
<evidence type="ECO:0000256" key="4">
    <source>
        <dbReference type="ARBA" id="ARBA00022777"/>
    </source>
</evidence>
<evidence type="ECO:0000313" key="8">
    <source>
        <dbReference type="EMBL" id="RGR68211.1"/>
    </source>
</evidence>
<accession>A0A412FJ71</accession>
<dbReference type="InterPro" id="IPR010194">
    <property type="entry name" value="Anti-sigma_F"/>
</dbReference>
<protein>
    <submittedName>
        <fullName evidence="8">Anti-sigma F factor</fullName>
        <ecNumber evidence="8">2.7.11.1</ecNumber>
    </submittedName>
</protein>
<dbReference type="SMART" id="SM00387">
    <property type="entry name" value="HATPase_c"/>
    <property type="match status" value="1"/>
</dbReference>
<dbReference type="GO" id="GO:0005524">
    <property type="term" value="F:ATP binding"/>
    <property type="evidence" value="ECO:0007669"/>
    <property type="project" value="UniProtKB-KW"/>
</dbReference>
<dbReference type="InterPro" id="IPR050267">
    <property type="entry name" value="Anti-sigma-factor_SerPK"/>
</dbReference>
<keyword evidence="5" id="KW-0067">ATP-binding</keyword>
<proteinExistence type="predicted"/>
<dbReference type="Gene3D" id="3.30.565.10">
    <property type="entry name" value="Histidine kinase-like ATPase, C-terminal domain"/>
    <property type="match status" value="1"/>
</dbReference>
<dbReference type="GO" id="GO:0030435">
    <property type="term" value="P:sporulation resulting in formation of a cellular spore"/>
    <property type="evidence" value="ECO:0007669"/>
    <property type="project" value="UniProtKB-KW"/>
</dbReference>